<feature type="chain" id="PRO_5031132468" evidence="1">
    <location>
        <begin position="23"/>
        <end position="358"/>
    </location>
</feature>
<accession>A0A7X6JYA0</accession>
<keyword evidence="3" id="KW-1185">Reference proteome</keyword>
<dbReference type="RefSeq" id="WP_168622210.1">
    <property type="nucleotide sequence ID" value="NZ_JAAZQQ010000001.1"/>
</dbReference>
<organism evidence="2 3">
    <name type="scientific">Roseicyclus persicicus</name>
    <dbReference type="NCBI Taxonomy" id="2650661"/>
    <lineage>
        <taxon>Bacteria</taxon>
        <taxon>Pseudomonadati</taxon>
        <taxon>Pseudomonadota</taxon>
        <taxon>Alphaproteobacteria</taxon>
        <taxon>Rhodobacterales</taxon>
        <taxon>Roseobacteraceae</taxon>
        <taxon>Roseicyclus</taxon>
    </lineage>
</organism>
<reference evidence="2 3" key="1">
    <citation type="submission" date="2020-04" db="EMBL/GenBank/DDBJ databases">
        <authorList>
            <person name="Yoon J."/>
        </authorList>
    </citation>
    <scope>NUCLEOTIDE SEQUENCE [LARGE SCALE GENOMIC DNA]</scope>
    <source>
        <strain evidence="2 3">KMU-115</strain>
    </source>
</reference>
<gene>
    <name evidence="2" type="ORF">HCU73_04645</name>
</gene>
<feature type="signal peptide" evidence="1">
    <location>
        <begin position="1"/>
        <end position="22"/>
    </location>
</feature>
<evidence type="ECO:0000313" key="3">
    <source>
        <dbReference type="Proteomes" id="UP000526408"/>
    </source>
</evidence>
<sequence length="358" mass="35795">MPVRRLLSLCLSLALAAGPAAGDTAVATLRAALAAMPRGAVAAPPGTPLQVEFGEPARMGPVLDVHLAHGGTLDLPQVGVALGRALPAEMRNYVEVLTGDGLAAATGLTPGDIGSILSVSAPPERLVMAWIAPGAAGRMVAALEATGHAVDPRGPVTVLSRGADFAVDFALRDPANPFGGSLGQSSRFAVAEGVMAWAPATPLLAPVLAGQGPSLADHPGLQALLAGVDAAAVGAGGLVYALALVDGPSPDLLVADLVTGDTETGLLALAAPDTAAAEAMATLIRRNWAGRASPAAGRPFADLMPGEITVTAHPGTPAAVTLRRTLPRGADDPLWRNAAADGVLRLVMTRDLDALLAP</sequence>
<name>A0A7X6JYA0_9RHOB</name>
<dbReference type="Proteomes" id="UP000526408">
    <property type="component" value="Unassembled WGS sequence"/>
</dbReference>
<dbReference type="AlphaFoldDB" id="A0A7X6JYA0"/>
<proteinExistence type="predicted"/>
<protein>
    <submittedName>
        <fullName evidence="2">Uncharacterized protein</fullName>
    </submittedName>
</protein>
<keyword evidence="1" id="KW-0732">Signal</keyword>
<evidence type="ECO:0000256" key="1">
    <source>
        <dbReference type="SAM" id="SignalP"/>
    </source>
</evidence>
<evidence type="ECO:0000313" key="2">
    <source>
        <dbReference type="EMBL" id="NKX43870.1"/>
    </source>
</evidence>
<comment type="caution">
    <text evidence="2">The sequence shown here is derived from an EMBL/GenBank/DDBJ whole genome shotgun (WGS) entry which is preliminary data.</text>
</comment>
<dbReference type="EMBL" id="JAAZQQ010000001">
    <property type="protein sequence ID" value="NKX43870.1"/>
    <property type="molecule type" value="Genomic_DNA"/>
</dbReference>